<keyword evidence="1" id="KW-0812">Transmembrane</keyword>
<proteinExistence type="predicted"/>
<name>A0A7I4Y0C8_HAECO</name>
<sequence>SELISRCTLCILFMYILPTLAILRRSLLHRIPLRSVMTTSVPLISRKDLTYLRRLVCSSHFYDEIQI</sequence>
<keyword evidence="2" id="KW-1185">Reference proteome</keyword>
<dbReference type="Proteomes" id="UP000025227">
    <property type="component" value="Unplaced"/>
</dbReference>
<reference evidence="3" key="1">
    <citation type="submission" date="2020-12" db="UniProtKB">
        <authorList>
            <consortium name="WormBaseParasite"/>
        </authorList>
    </citation>
    <scope>IDENTIFICATION</scope>
    <source>
        <strain evidence="3">MHco3</strain>
    </source>
</reference>
<organism evidence="2 3">
    <name type="scientific">Haemonchus contortus</name>
    <name type="common">Barber pole worm</name>
    <dbReference type="NCBI Taxonomy" id="6289"/>
    <lineage>
        <taxon>Eukaryota</taxon>
        <taxon>Metazoa</taxon>
        <taxon>Ecdysozoa</taxon>
        <taxon>Nematoda</taxon>
        <taxon>Chromadorea</taxon>
        <taxon>Rhabditida</taxon>
        <taxon>Rhabditina</taxon>
        <taxon>Rhabditomorpha</taxon>
        <taxon>Strongyloidea</taxon>
        <taxon>Trichostrongylidae</taxon>
        <taxon>Haemonchus</taxon>
    </lineage>
</organism>
<accession>A0A7I4Y0C8</accession>
<dbReference type="AlphaFoldDB" id="A0A7I4Y0C8"/>
<keyword evidence="1" id="KW-0472">Membrane</keyword>
<evidence type="ECO:0000313" key="3">
    <source>
        <dbReference type="WBParaSite" id="HCON_00031220-00001"/>
    </source>
</evidence>
<dbReference type="WBParaSite" id="HCON_00031220-00001">
    <property type="protein sequence ID" value="HCON_00031220-00001"/>
    <property type="gene ID" value="HCON_00031220"/>
</dbReference>
<dbReference type="OrthoDB" id="10064708at2759"/>
<protein>
    <submittedName>
        <fullName evidence="3">Secreted protein</fullName>
    </submittedName>
</protein>
<keyword evidence="1" id="KW-1133">Transmembrane helix</keyword>
<evidence type="ECO:0000256" key="1">
    <source>
        <dbReference type="SAM" id="Phobius"/>
    </source>
</evidence>
<feature type="transmembrane region" description="Helical" evidence="1">
    <location>
        <begin position="6"/>
        <end position="23"/>
    </location>
</feature>
<evidence type="ECO:0000313" key="2">
    <source>
        <dbReference type="Proteomes" id="UP000025227"/>
    </source>
</evidence>